<dbReference type="InterPro" id="IPR054333">
    <property type="entry name" value="REase-ARP-assoc"/>
</dbReference>
<proteinExistence type="predicted"/>
<dbReference type="EMBL" id="SNRY01004941">
    <property type="protein sequence ID" value="KAA6316272.1"/>
    <property type="molecule type" value="Genomic_DNA"/>
</dbReference>
<name>A0A5J4Q428_9ZZZZ</name>
<protein>
    <submittedName>
        <fullName evidence="1">Uncharacterized protein</fullName>
    </submittedName>
</protein>
<dbReference type="Pfam" id="PF22558">
    <property type="entry name" value="REase-ARP"/>
    <property type="match status" value="1"/>
</dbReference>
<evidence type="ECO:0000313" key="1">
    <source>
        <dbReference type="EMBL" id="KAA6316272.1"/>
    </source>
</evidence>
<gene>
    <name evidence="1" type="ORF">EZS27_033393</name>
</gene>
<sequence length="273" mass="32196">MKTLDEKSVIAALKQKIGIDKIDKNGYYISSNPKDNLLEEFPNWKDVRDELNEGAGNELTSKFCAVHSSSALCVNNFTPFKENFKKVDFLGYSDFSEAIFEKKQPTGLIGTPPHLDFYLENNNTIIGFESKFTEYFTQKLPNHDKNLEKYYNNNILSGYLPNGFNNEIIKYHICYPNKMHLDVAQLIKHTIGLLKNKNGKKAILVYIYWQPENWKDFDICKEHKKEIEEFACKIKCFIDFRAFSYLDFWECYKKNDLFKKHIFNVEERYKFSL</sequence>
<dbReference type="AlphaFoldDB" id="A0A5J4Q428"/>
<organism evidence="1">
    <name type="scientific">termite gut metagenome</name>
    <dbReference type="NCBI Taxonomy" id="433724"/>
    <lineage>
        <taxon>unclassified sequences</taxon>
        <taxon>metagenomes</taxon>
        <taxon>organismal metagenomes</taxon>
    </lineage>
</organism>
<accession>A0A5J4Q428</accession>
<reference evidence="1" key="1">
    <citation type="submission" date="2019-03" db="EMBL/GenBank/DDBJ databases">
        <title>Single cell metagenomics reveals metabolic interactions within the superorganism composed of flagellate Streblomastix strix and complex community of Bacteroidetes bacteria on its surface.</title>
        <authorList>
            <person name="Treitli S.C."/>
            <person name="Kolisko M."/>
            <person name="Husnik F."/>
            <person name="Keeling P."/>
            <person name="Hampl V."/>
        </authorList>
    </citation>
    <scope>NUCLEOTIDE SEQUENCE</scope>
    <source>
        <strain evidence="1">STM</strain>
    </source>
</reference>
<comment type="caution">
    <text evidence="1">The sequence shown here is derived from an EMBL/GenBank/DDBJ whole genome shotgun (WGS) entry which is preliminary data.</text>
</comment>